<dbReference type="RefSeq" id="XP_011400527.1">
    <property type="nucleotide sequence ID" value="XM_011402225.1"/>
</dbReference>
<accession>A0A087SP90</accession>
<dbReference type="KEGG" id="apro:F751_4123"/>
<feature type="chain" id="PRO_5001828956" evidence="1">
    <location>
        <begin position="28"/>
        <end position="395"/>
    </location>
</feature>
<dbReference type="EMBL" id="KL662149">
    <property type="protein sequence ID" value="KFM27544.1"/>
    <property type="molecule type" value="Genomic_DNA"/>
</dbReference>
<dbReference type="AlphaFoldDB" id="A0A087SP90"/>
<organism evidence="2 3">
    <name type="scientific">Auxenochlorella protothecoides</name>
    <name type="common">Green microalga</name>
    <name type="synonym">Chlorella protothecoides</name>
    <dbReference type="NCBI Taxonomy" id="3075"/>
    <lineage>
        <taxon>Eukaryota</taxon>
        <taxon>Viridiplantae</taxon>
        <taxon>Chlorophyta</taxon>
        <taxon>core chlorophytes</taxon>
        <taxon>Trebouxiophyceae</taxon>
        <taxon>Chlorellales</taxon>
        <taxon>Chlorellaceae</taxon>
        <taxon>Auxenochlorella</taxon>
    </lineage>
</organism>
<protein>
    <submittedName>
        <fullName evidence="2">Uncharacterized protein</fullName>
    </submittedName>
</protein>
<name>A0A087SP90_AUXPR</name>
<sequence length="395" mass="40794">MTAGLSSGRSRALLAAFFLLVATQAQGTPESGDSLPWYQQELPDKLLGTRVEERQNAAHAFSIWLVDWALASYAHAALKDGGPRFYAIHDPSDATCLASTRTDFPFSPSLPLIKLPVASVARAVGNLATAWLPGLTLVLDHPTPATAEKLGTWVEALAAAWSHLSEGPAAAPATVLIPGLERGAAAHTPGVWALLSMVMGRDRTGPLPTLLFFDDLARLPPGLWLGLEHVVALRPPANASHQSLGAFTAPQHAASFRAALLSLPDVAIPTPAPNGTITLLMDADSPGIAGMASLLRALREAGAAHGVPARPYSPSQGTPLSAMVSALGGTRECSSAPCLEANARAALVVDADAVRRDLAAALPILSVVGGDPADAVARLESQHTRCTGAEHTGGG</sequence>
<dbReference type="GeneID" id="23615514"/>
<gene>
    <name evidence="2" type="ORF">F751_4123</name>
</gene>
<evidence type="ECO:0000313" key="2">
    <source>
        <dbReference type="EMBL" id="KFM27544.1"/>
    </source>
</evidence>
<keyword evidence="1" id="KW-0732">Signal</keyword>
<proteinExistence type="predicted"/>
<evidence type="ECO:0000313" key="3">
    <source>
        <dbReference type="Proteomes" id="UP000028924"/>
    </source>
</evidence>
<evidence type="ECO:0000256" key="1">
    <source>
        <dbReference type="SAM" id="SignalP"/>
    </source>
</evidence>
<feature type="signal peptide" evidence="1">
    <location>
        <begin position="1"/>
        <end position="27"/>
    </location>
</feature>
<reference evidence="2 3" key="1">
    <citation type="journal article" date="2014" name="BMC Genomics">
        <title>Oil accumulation mechanisms of the oleaginous microalga Chlorella protothecoides revealed through its genome, transcriptomes, and proteomes.</title>
        <authorList>
            <person name="Gao C."/>
            <person name="Wang Y."/>
            <person name="Shen Y."/>
            <person name="Yan D."/>
            <person name="He X."/>
            <person name="Dai J."/>
            <person name="Wu Q."/>
        </authorList>
    </citation>
    <scope>NUCLEOTIDE SEQUENCE [LARGE SCALE GENOMIC DNA]</scope>
    <source>
        <strain evidence="2 3">0710</strain>
    </source>
</reference>
<keyword evidence="3" id="KW-1185">Reference proteome</keyword>
<dbReference type="Proteomes" id="UP000028924">
    <property type="component" value="Unassembled WGS sequence"/>
</dbReference>